<feature type="compositionally biased region" description="Basic and acidic residues" evidence="6">
    <location>
        <begin position="78"/>
        <end position="91"/>
    </location>
</feature>
<evidence type="ECO:0000259" key="7">
    <source>
        <dbReference type="PROSITE" id="PS50237"/>
    </source>
</evidence>
<gene>
    <name evidence="8" type="ORF">GSOID_T00032012001</name>
</gene>
<feature type="domain" description="HECT" evidence="7">
    <location>
        <begin position="504"/>
        <end position="838"/>
    </location>
</feature>
<dbReference type="Gene3D" id="3.30.2160.10">
    <property type="entry name" value="Hect, E3 ligase catalytic domain"/>
    <property type="match status" value="1"/>
</dbReference>
<proteinExistence type="predicted"/>
<dbReference type="AlphaFoldDB" id="E4YAT4"/>
<organism evidence="8">
    <name type="scientific">Oikopleura dioica</name>
    <name type="common">Tunicate</name>
    <dbReference type="NCBI Taxonomy" id="34765"/>
    <lineage>
        <taxon>Eukaryota</taxon>
        <taxon>Metazoa</taxon>
        <taxon>Chordata</taxon>
        <taxon>Tunicata</taxon>
        <taxon>Appendicularia</taxon>
        <taxon>Copelata</taxon>
        <taxon>Oikopleuridae</taxon>
        <taxon>Oikopleura</taxon>
    </lineage>
</organism>
<keyword evidence="4 5" id="KW-0833">Ubl conjugation pathway</keyword>
<dbReference type="Pfam" id="PF00632">
    <property type="entry name" value="HECT"/>
    <property type="match status" value="1"/>
</dbReference>
<accession>E4YAT4</accession>
<dbReference type="InterPro" id="IPR035983">
    <property type="entry name" value="Hect_E3_ubiquitin_ligase"/>
</dbReference>
<dbReference type="FunFam" id="3.30.2410.10:FF:000003">
    <property type="entry name" value="probable E3 ubiquitin-protein ligase HERC4 isoform X1"/>
    <property type="match status" value="1"/>
</dbReference>
<feature type="region of interest" description="Disordered" evidence="6">
    <location>
        <begin position="67"/>
        <end position="114"/>
    </location>
</feature>
<evidence type="ECO:0000256" key="4">
    <source>
        <dbReference type="ARBA" id="ARBA00022786"/>
    </source>
</evidence>
<evidence type="ECO:0000256" key="6">
    <source>
        <dbReference type="SAM" id="MobiDB-lite"/>
    </source>
</evidence>
<dbReference type="PROSITE" id="PS50237">
    <property type="entry name" value="HECT"/>
    <property type="match status" value="1"/>
</dbReference>
<dbReference type="PANTHER" id="PTHR45700">
    <property type="entry name" value="UBIQUITIN-PROTEIN LIGASE E3C"/>
    <property type="match status" value="1"/>
</dbReference>
<keyword evidence="3" id="KW-0808">Transferase</keyword>
<protein>
    <recommendedName>
        <fullName evidence="2">HECT-type E3 ubiquitin transferase</fullName>
        <ecNumber evidence="2">2.3.2.26</ecNumber>
    </recommendedName>
</protein>
<evidence type="ECO:0000256" key="3">
    <source>
        <dbReference type="ARBA" id="ARBA00022679"/>
    </source>
</evidence>
<feature type="active site" description="Glycyl thioester intermediate" evidence="5">
    <location>
        <position position="806"/>
    </location>
</feature>
<evidence type="ECO:0000256" key="5">
    <source>
        <dbReference type="PROSITE-ProRule" id="PRU00104"/>
    </source>
</evidence>
<comment type="catalytic activity">
    <reaction evidence="1">
        <text>S-ubiquitinyl-[E2 ubiquitin-conjugating enzyme]-L-cysteine + [acceptor protein]-L-lysine = [E2 ubiquitin-conjugating enzyme]-L-cysteine + N(6)-ubiquitinyl-[acceptor protein]-L-lysine.</text>
        <dbReference type="EC" id="2.3.2.26"/>
    </reaction>
</comment>
<dbReference type="GO" id="GO:0061630">
    <property type="term" value="F:ubiquitin protein ligase activity"/>
    <property type="evidence" value="ECO:0007669"/>
    <property type="project" value="UniProtKB-EC"/>
</dbReference>
<dbReference type="Gene3D" id="3.90.1750.10">
    <property type="entry name" value="Hect, E3 ligase catalytic domains"/>
    <property type="match status" value="1"/>
</dbReference>
<evidence type="ECO:0000313" key="8">
    <source>
        <dbReference type="EMBL" id="CBY32671.1"/>
    </source>
</evidence>
<name>E4YAT4_OIKDI</name>
<dbReference type="InterPro" id="IPR044611">
    <property type="entry name" value="E3A/B/C-like"/>
</dbReference>
<dbReference type="InterPro" id="IPR000569">
    <property type="entry name" value="HECT_dom"/>
</dbReference>
<dbReference type="GO" id="GO:0000209">
    <property type="term" value="P:protein polyubiquitination"/>
    <property type="evidence" value="ECO:0007669"/>
    <property type="project" value="InterPro"/>
</dbReference>
<dbReference type="Proteomes" id="UP000011014">
    <property type="component" value="Unassembled WGS sequence"/>
</dbReference>
<evidence type="ECO:0000256" key="2">
    <source>
        <dbReference type="ARBA" id="ARBA00012485"/>
    </source>
</evidence>
<dbReference type="EC" id="2.3.2.26" evidence="2"/>
<evidence type="ECO:0000256" key="1">
    <source>
        <dbReference type="ARBA" id="ARBA00000885"/>
    </source>
</evidence>
<dbReference type="EMBL" id="FN654364">
    <property type="protein sequence ID" value="CBY32671.1"/>
    <property type="molecule type" value="Genomic_DNA"/>
</dbReference>
<dbReference type="SMART" id="SM00119">
    <property type="entry name" value="HECTc"/>
    <property type="match status" value="1"/>
</dbReference>
<dbReference type="Gene3D" id="3.30.2410.10">
    <property type="entry name" value="Hect, E3 ligase catalytic domain"/>
    <property type="match status" value="1"/>
</dbReference>
<reference evidence="8" key="1">
    <citation type="journal article" date="2010" name="Science">
        <title>Plasticity of animal genome architecture unmasked by rapid evolution of a pelagic tunicate.</title>
        <authorList>
            <person name="Denoeud F."/>
            <person name="Henriet S."/>
            <person name="Mungpakdee S."/>
            <person name="Aury J.M."/>
            <person name="Da Silva C."/>
            <person name="Brinkmann H."/>
            <person name="Mikhaleva J."/>
            <person name="Olsen L.C."/>
            <person name="Jubin C."/>
            <person name="Canestro C."/>
            <person name="Bouquet J.M."/>
            <person name="Danks G."/>
            <person name="Poulain J."/>
            <person name="Campsteijn C."/>
            <person name="Adamski M."/>
            <person name="Cross I."/>
            <person name="Yadetie F."/>
            <person name="Muffato M."/>
            <person name="Louis A."/>
            <person name="Butcher S."/>
            <person name="Tsagkogeorga G."/>
            <person name="Konrad A."/>
            <person name="Singh S."/>
            <person name="Jensen M.F."/>
            <person name="Cong E.H."/>
            <person name="Eikeseth-Otteraa H."/>
            <person name="Noel B."/>
            <person name="Anthouard V."/>
            <person name="Porcel B.M."/>
            <person name="Kachouri-Lafond R."/>
            <person name="Nishino A."/>
            <person name="Ugolini M."/>
            <person name="Chourrout P."/>
            <person name="Nishida H."/>
            <person name="Aasland R."/>
            <person name="Huzurbazar S."/>
            <person name="Westhof E."/>
            <person name="Delsuc F."/>
            <person name="Lehrach H."/>
            <person name="Reinhardt R."/>
            <person name="Weissenbach J."/>
            <person name="Roy S.W."/>
            <person name="Artiguenave F."/>
            <person name="Postlethwait J.H."/>
            <person name="Manak J.R."/>
            <person name="Thompson E.M."/>
            <person name="Jaillon O."/>
            <person name="Du Pasquier L."/>
            <person name="Boudinot P."/>
            <person name="Liberles D.A."/>
            <person name="Volff J.N."/>
            <person name="Philippe H."/>
            <person name="Lenhard B."/>
            <person name="Roest Crollius H."/>
            <person name="Wincker P."/>
            <person name="Chourrout D."/>
        </authorList>
    </citation>
    <scope>NUCLEOTIDE SEQUENCE [LARGE SCALE GENOMIC DNA]</scope>
</reference>
<dbReference type="CDD" id="cd00078">
    <property type="entry name" value="HECTc"/>
    <property type="match status" value="1"/>
</dbReference>
<sequence length="838" mass="97145">MAMTKEEVKKLVEEWFFYFRSAGIPANEAAAQAVRCVQNGETCPPPKIDPPMENLPGNRTIIVNATVTQNDPEEEVKEEQTEKAKKFDTSKELPPPPNVESSPIPQRTRRPRYDTQVTVVNTADSESPDGREYAEYDSFVNDAVEDDFEAANQLDEILSSEALTDPLGANIVEMMKTQESSDTYPATIFEFYDYYKRKKLTSLRTLVRTVFSCPKTLALSFRLDDNEDNDVTDINSHDWDGLLRIYEVIDEHPLLEEALFLERTLPAICNLFSDLNQRDQEIIVEKLSVKPKTNLSAIVQNLQKFITFRVFENAPDKLLNDDLQIESALKTLRLVFFASLVDEGPLSRLRRSDSMQKLDNQIADILRGKLQTDQRIKNIQEDPLAKAFNVDWSIVETPLIPYSDFINPQINKKLEIDKDYVNYKLNFEDGQKNFTMISFPFILETATKTMSMFYDNRVNQIRERRRVLNRIHEQLPSPYLILRVRREFIVEDALFKLELVAAERPADLRKQLCIEFQGEEGVDEGGVSKEFFRLIIERVFSPDYGLFIFDDETDYFWFNPYPPIFGSEEEKEYMLIGMLFGLAIYNNITMDVHFPPVLFKKILGFDGLFEDLEHTHPSIYRSLITLLQYDSTELSIEDCFCLTYEVSSKTVFGQTVNHSLIQYGAEIPITEENRSDFVFRYSDWLLNKSIKKQFNAFLRGFELVTDESPLKVLFRPQQLEHLVCGEREYDWEKLREGCRYEGFSEFDKTIRLFWEVFDALSVEKRKKLLEFFTGSDRCPVGGLAKLKMTITKNGPESNRLPSAHTCFNILLLPEYQTKEVLEERLLKALDNSIGFGMI</sequence>
<dbReference type="SUPFAM" id="SSF56204">
    <property type="entry name" value="Hect, E3 ligase catalytic domain"/>
    <property type="match status" value="1"/>
</dbReference>
<dbReference type="PANTHER" id="PTHR45700:SF8">
    <property type="entry name" value="HECT-TYPE E3 UBIQUITIN TRANSFERASE"/>
    <property type="match status" value="1"/>
</dbReference>